<sequence>MTQIEAINSSTVNPRPPLGRRLRIGLSGGLLALTVFLAGNHLAALDKASAMKSSRAPAKTPIPNPDLSGTTQLANLVCTDEGVFPQYAP</sequence>
<organism evidence="2 3">
    <name type="scientific">Sulfitobacter faviae</name>
    <dbReference type="NCBI Taxonomy" id="1775881"/>
    <lineage>
        <taxon>Bacteria</taxon>
        <taxon>Pseudomonadati</taxon>
        <taxon>Pseudomonadota</taxon>
        <taxon>Alphaproteobacteria</taxon>
        <taxon>Rhodobacterales</taxon>
        <taxon>Roseobacteraceae</taxon>
        <taxon>Sulfitobacter</taxon>
    </lineage>
</organism>
<geneLocation type="plasmid" evidence="2 3">
    <name>unnamed1</name>
</geneLocation>
<evidence type="ECO:0000256" key="1">
    <source>
        <dbReference type="SAM" id="Phobius"/>
    </source>
</evidence>
<dbReference type="RefSeq" id="WP_271690154.1">
    <property type="nucleotide sequence ID" value="NZ_CP116424.1"/>
</dbReference>
<keyword evidence="1" id="KW-1133">Transmembrane helix</keyword>
<accession>A0AAX3LVF9</accession>
<keyword evidence="2" id="KW-0614">Plasmid</keyword>
<evidence type="ECO:0000313" key="3">
    <source>
        <dbReference type="Proteomes" id="UP001210770"/>
    </source>
</evidence>
<protein>
    <submittedName>
        <fullName evidence="2">Uncharacterized protein</fullName>
    </submittedName>
</protein>
<name>A0AAX3LVF9_9RHOB</name>
<keyword evidence="1" id="KW-0472">Membrane</keyword>
<gene>
    <name evidence="2" type="ORF">PL336_16540</name>
</gene>
<dbReference type="AlphaFoldDB" id="A0AAX3LVF9"/>
<dbReference type="EMBL" id="CP116424">
    <property type="protein sequence ID" value="WCE72100.1"/>
    <property type="molecule type" value="Genomic_DNA"/>
</dbReference>
<feature type="transmembrane region" description="Helical" evidence="1">
    <location>
        <begin position="24"/>
        <end position="45"/>
    </location>
</feature>
<evidence type="ECO:0000313" key="2">
    <source>
        <dbReference type="EMBL" id="WCE72100.1"/>
    </source>
</evidence>
<reference evidence="2" key="1">
    <citation type="submission" date="2023-01" db="EMBL/GenBank/DDBJ databases">
        <title>Comparative genomic analysis of cold water coral derived Sulfitobacter faviae: insights into their metabolism and habitat adaptation.</title>
        <authorList>
            <person name="Guo Y."/>
            <person name="Lin S."/>
            <person name="Huang Z."/>
            <person name="Tang K."/>
            <person name="Wang X."/>
        </authorList>
    </citation>
    <scope>NUCLEOTIDE SEQUENCE</scope>
    <source>
        <strain evidence="2">SCSIO W_1865</strain>
        <plasmid evidence="2">unnamed1</plasmid>
    </source>
</reference>
<keyword evidence="1" id="KW-0812">Transmembrane</keyword>
<proteinExistence type="predicted"/>
<dbReference type="Proteomes" id="UP001210770">
    <property type="component" value="Plasmid unnamed1"/>
</dbReference>